<organism evidence="8 9">
    <name type="scientific">Tetrabaena socialis</name>
    <dbReference type="NCBI Taxonomy" id="47790"/>
    <lineage>
        <taxon>Eukaryota</taxon>
        <taxon>Viridiplantae</taxon>
        <taxon>Chlorophyta</taxon>
        <taxon>core chlorophytes</taxon>
        <taxon>Chlorophyceae</taxon>
        <taxon>CS clade</taxon>
        <taxon>Chlamydomonadales</taxon>
        <taxon>Tetrabaenaceae</taxon>
        <taxon>Tetrabaena</taxon>
    </lineage>
</organism>
<dbReference type="GO" id="GO:0016020">
    <property type="term" value="C:membrane"/>
    <property type="evidence" value="ECO:0007669"/>
    <property type="project" value="UniProtKB-SubCell"/>
</dbReference>
<dbReference type="AlphaFoldDB" id="A0A2J8A4B4"/>
<evidence type="ECO:0000313" key="8">
    <source>
        <dbReference type="EMBL" id="PNH07347.1"/>
    </source>
</evidence>
<keyword evidence="9" id="KW-1185">Reference proteome</keyword>
<evidence type="ECO:0000256" key="5">
    <source>
        <dbReference type="ARBA" id="ARBA00023136"/>
    </source>
</evidence>
<reference evidence="8 9" key="1">
    <citation type="journal article" date="2017" name="Mol. Biol. Evol.">
        <title>The 4-celled Tetrabaena socialis nuclear genome reveals the essential components for genetic control of cell number at the origin of multicellularity in the volvocine lineage.</title>
        <authorList>
            <person name="Featherston J."/>
            <person name="Arakaki Y."/>
            <person name="Hanschen E.R."/>
            <person name="Ferris P.J."/>
            <person name="Michod R.E."/>
            <person name="Olson B.J.S.C."/>
            <person name="Nozaki H."/>
            <person name="Durand P.M."/>
        </authorList>
    </citation>
    <scope>NUCLEOTIDE SEQUENCE [LARGE SCALE GENOMIC DNA]</scope>
    <source>
        <strain evidence="8 9">NIES-571</strain>
    </source>
</reference>
<dbReference type="EMBL" id="PGGS01000185">
    <property type="protein sequence ID" value="PNH07347.1"/>
    <property type="molecule type" value="Genomic_DNA"/>
</dbReference>
<comment type="similarity">
    <text evidence="2 6">Belongs to the peroxisomal membrane protein PXMP2/4 family.</text>
</comment>
<dbReference type="PANTHER" id="PTHR11266">
    <property type="entry name" value="PEROXISOMAL MEMBRANE PROTEIN 2, PXMP2 MPV17"/>
    <property type="match status" value="1"/>
</dbReference>
<feature type="transmembrane region" description="Helical" evidence="6">
    <location>
        <begin position="62"/>
        <end position="81"/>
    </location>
</feature>
<gene>
    <name evidence="8" type="ORF">TSOC_006176</name>
</gene>
<name>A0A2J8A4B4_9CHLO</name>
<protein>
    <submittedName>
        <fullName evidence="8">Protein sym1</fullName>
    </submittedName>
</protein>
<evidence type="ECO:0000256" key="2">
    <source>
        <dbReference type="ARBA" id="ARBA00006824"/>
    </source>
</evidence>
<keyword evidence="3 6" id="KW-0812">Transmembrane</keyword>
<dbReference type="OrthoDB" id="10267969at2759"/>
<evidence type="ECO:0000256" key="1">
    <source>
        <dbReference type="ARBA" id="ARBA00004141"/>
    </source>
</evidence>
<feature type="region of interest" description="Disordered" evidence="7">
    <location>
        <begin position="206"/>
        <end position="225"/>
    </location>
</feature>
<proteinExistence type="inferred from homology"/>
<evidence type="ECO:0000256" key="6">
    <source>
        <dbReference type="RuleBase" id="RU363053"/>
    </source>
</evidence>
<keyword evidence="5 6" id="KW-0472">Membrane</keyword>
<dbReference type="GO" id="GO:0005737">
    <property type="term" value="C:cytoplasm"/>
    <property type="evidence" value="ECO:0007669"/>
    <property type="project" value="TreeGrafter"/>
</dbReference>
<evidence type="ECO:0000313" key="9">
    <source>
        <dbReference type="Proteomes" id="UP000236333"/>
    </source>
</evidence>
<comment type="caution">
    <text evidence="8">The sequence shown here is derived from an EMBL/GenBank/DDBJ whole genome shotgun (WGS) entry which is preliminary data.</text>
</comment>
<accession>A0A2J8A4B4</accession>
<evidence type="ECO:0000256" key="3">
    <source>
        <dbReference type="ARBA" id="ARBA00022692"/>
    </source>
</evidence>
<dbReference type="InterPro" id="IPR007248">
    <property type="entry name" value="Mpv17_PMP22"/>
</dbReference>
<evidence type="ECO:0000256" key="4">
    <source>
        <dbReference type="ARBA" id="ARBA00022989"/>
    </source>
</evidence>
<evidence type="ECO:0000256" key="7">
    <source>
        <dbReference type="SAM" id="MobiDB-lite"/>
    </source>
</evidence>
<keyword evidence="4 6" id="KW-1133">Transmembrane helix</keyword>
<dbReference type="Proteomes" id="UP000236333">
    <property type="component" value="Unassembled WGS sequence"/>
</dbReference>
<comment type="caution">
    <text evidence="6">Lacks conserved residue(s) required for the propagation of feature annotation.</text>
</comment>
<comment type="subcellular location">
    <subcellularLocation>
        <location evidence="1">Membrane</location>
        <topology evidence="1">Multi-pass membrane protein</topology>
    </subcellularLocation>
</comment>
<dbReference type="PANTHER" id="PTHR11266:SF17">
    <property type="entry name" value="PROTEIN MPV17"/>
    <property type="match status" value="1"/>
</dbReference>
<sequence>MTGGLSIRGRWGRIWAGYERQLAKRPVMTQMATSALLWSAGDILAQRLVEQRRTADVDVRRVVLTAGFGACFMGPVGHFWYHNLDVVCAKLLPAGSPGFLAAKLAADTAIMGPAYVLAFYAWGCALIDGSGLEGFKAKITQDFLPTFVAELALWPLFQAFNFTRVPLQHQLLAVNGMTLVDACFLSWARSQDDWVATVTKALQEFKDSRSAPPAPPSQMAQGHGA</sequence>
<dbReference type="Pfam" id="PF04117">
    <property type="entry name" value="Mpv17_PMP22"/>
    <property type="match status" value="1"/>
</dbReference>